<keyword evidence="2" id="KW-1185">Reference proteome</keyword>
<protein>
    <submittedName>
        <fullName evidence="1">Uncharacterized protein</fullName>
    </submittedName>
</protein>
<gene>
    <name evidence="1" type="ORF">ACCO45_007477</name>
</gene>
<accession>A0ACC4DVE6</accession>
<dbReference type="Proteomes" id="UP001638806">
    <property type="component" value="Unassembled WGS sequence"/>
</dbReference>
<reference evidence="1" key="1">
    <citation type="submission" date="2024-12" db="EMBL/GenBank/DDBJ databases">
        <title>Comparative genomics and development of molecular markers within Purpureocillium lilacinum and among Purpureocillium species.</title>
        <authorList>
            <person name="Yeh Z.-Y."/>
            <person name="Ni N.-T."/>
            <person name="Lo P.-H."/>
            <person name="Mushyakhwo K."/>
            <person name="Lin C.-F."/>
            <person name="Nai Y.-S."/>
        </authorList>
    </citation>
    <scope>NUCLEOTIDE SEQUENCE</scope>
    <source>
        <strain evidence="1">NCHU-NPUST-175</strain>
    </source>
</reference>
<dbReference type="EMBL" id="JBGNUJ010000006">
    <property type="protein sequence ID" value="KAL3959315.1"/>
    <property type="molecule type" value="Genomic_DNA"/>
</dbReference>
<evidence type="ECO:0000313" key="1">
    <source>
        <dbReference type="EMBL" id="KAL3959315.1"/>
    </source>
</evidence>
<organism evidence="1 2">
    <name type="scientific">Purpureocillium lilacinum</name>
    <name type="common">Paecilomyces lilacinus</name>
    <dbReference type="NCBI Taxonomy" id="33203"/>
    <lineage>
        <taxon>Eukaryota</taxon>
        <taxon>Fungi</taxon>
        <taxon>Dikarya</taxon>
        <taxon>Ascomycota</taxon>
        <taxon>Pezizomycotina</taxon>
        <taxon>Sordariomycetes</taxon>
        <taxon>Hypocreomycetidae</taxon>
        <taxon>Hypocreales</taxon>
        <taxon>Ophiocordycipitaceae</taxon>
        <taxon>Purpureocillium</taxon>
    </lineage>
</organism>
<proteinExistence type="predicted"/>
<name>A0ACC4DVE6_PURLI</name>
<evidence type="ECO:0000313" key="2">
    <source>
        <dbReference type="Proteomes" id="UP001638806"/>
    </source>
</evidence>
<sequence>MLVAWVLAQAFRIPDGRKGLPAVQHGHDFAHAQILDVRARAVVRGRHGNGIGIGALVPPLQNTIPGAKAHISPVHHPIPPHIDPLPSRRRTRNHPHARRQRVHQLGVPVAHLAVAARIARWSDDGHEVAPCAVPQRLEEARALTVLGWRMEDLVPGGELLVRGGVGVGVGYGGEDRVA</sequence>
<comment type="caution">
    <text evidence="1">The sequence shown here is derived from an EMBL/GenBank/DDBJ whole genome shotgun (WGS) entry which is preliminary data.</text>
</comment>